<name>B8D209_HALOH</name>
<dbReference type="Pfam" id="PF13687">
    <property type="entry name" value="DUF4153"/>
    <property type="match status" value="1"/>
</dbReference>
<feature type="transmembrane region" description="Helical" evidence="1">
    <location>
        <begin position="87"/>
        <end position="104"/>
    </location>
</feature>
<organism evidence="2 3">
    <name type="scientific">Halothermothrix orenii (strain H 168 / OCM 544 / DSM 9562)</name>
    <dbReference type="NCBI Taxonomy" id="373903"/>
    <lineage>
        <taxon>Bacteria</taxon>
        <taxon>Bacillati</taxon>
        <taxon>Bacillota</taxon>
        <taxon>Clostridia</taxon>
        <taxon>Halanaerobiales</taxon>
        <taxon>Halothermotrichaceae</taxon>
        <taxon>Halothermothrix</taxon>
    </lineage>
</organism>
<dbReference type="STRING" id="373903.Hore_04780"/>
<evidence type="ECO:0000313" key="3">
    <source>
        <dbReference type="Proteomes" id="UP000000719"/>
    </source>
</evidence>
<feature type="transmembrane region" description="Helical" evidence="1">
    <location>
        <begin position="223"/>
        <end position="244"/>
    </location>
</feature>
<dbReference type="eggNOG" id="COG1835">
    <property type="taxonomic scope" value="Bacteria"/>
</dbReference>
<dbReference type="RefSeq" id="WP_012635424.1">
    <property type="nucleotide sequence ID" value="NC_011899.1"/>
</dbReference>
<dbReference type="Proteomes" id="UP000000719">
    <property type="component" value="Chromosome"/>
</dbReference>
<feature type="transmembrane region" description="Helical" evidence="1">
    <location>
        <begin position="183"/>
        <end position="202"/>
    </location>
</feature>
<evidence type="ECO:0008006" key="4">
    <source>
        <dbReference type="Google" id="ProtNLM"/>
    </source>
</evidence>
<keyword evidence="1" id="KW-0812">Transmembrane</keyword>
<dbReference type="InterPro" id="IPR025291">
    <property type="entry name" value="DUF4153"/>
</dbReference>
<feature type="transmembrane region" description="Helical" evidence="1">
    <location>
        <begin position="345"/>
        <end position="366"/>
    </location>
</feature>
<feature type="transmembrane region" description="Helical" evidence="1">
    <location>
        <begin position="21"/>
        <end position="42"/>
    </location>
</feature>
<feature type="transmembrane region" description="Helical" evidence="1">
    <location>
        <begin position="116"/>
        <end position="134"/>
    </location>
</feature>
<evidence type="ECO:0000313" key="2">
    <source>
        <dbReference type="EMBL" id="ACL69236.1"/>
    </source>
</evidence>
<feature type="transmembrane region" description="Helical" evidence="1">
    <location>
        <begin position="54"/>
        <end position="75"/>
    </location>
</feature>
<feature type="transmembrane region" description="Helical" evidence="1">
    <location>
        <begin position="256"/>
        <end position="275"/>
    </location>
</feature>
<dbReference type="EMBL" id="CP001098">
    <property type="protein sequence ID" value="ACL69236.1"/>
    <property type="molecule type" value="Genomic_DNA"/>
</dbReference>
<feature type="transmembrane region" description="Helical" evidence="1">
    <location>
        <begin position="319"/>
        <end position="338"/>
    </location>
</feature>
<gene>
    <name evidence="2" type="ordered locus">Hore_04780</name>
</gene>
<feature type="transmembrane region" description="Helical" evidence="1">
    <location>
        <begin position="287"/>
        <end position="307"/>
    </location>
</feature>
<proteinExistence type="predicted"/>
<dbReference type="OrthoDB" id="9809196at2"/>
<protein>
    <recommendedName>
        <fullName evidence="4">DUF4153 domain-containing protein</fullName>
    </recommendedName>
</protein>
<sequence>MKKLKLFRHVLTSLTRSIKRFPLPTLFTTITTILMIILANEYLYDFDKNTVRLFSRLVMTSSLGFPLFLCINLLFRRWQGLKAGTRNLIRFTGAVALILYFFFLSKGTETVTTSRFLAFNLALYLLFLVIPYFYKRENFELYVVKLFIRVLVTIIYSVILYLGLSAIFLTINALLDIPVSHRFYLNTWLITAGIFAPVFFLGGVPEQGQKINPDDYPTFFEILLLYIVMPLITIYTGILYIYFIKILITAQWPRGLVAHLVLWYSALSTVVMFFIHPLLYKKWVKQFIKWFPVTNIPLLIMMFVSIGKRINAYGVTENRYYVVLLGLWILGIMVYYILSSKKRNIILPLSLAIIMVLAVIGPWSSFSISRYSQNKRFAAILSRYRMIRDNRIIKTDKVISENDQKEINSIISYFKNNHDLDDLNYLPEGFTTDNMEELFGFSYSGNYYESYKYFSHKTYENREPIRVSGYDYLFHLKSKDLKLHESDSDITVKYNKEDYHLLINHRGQEVYHKPLLPLFSRLHKVVKEKGEENLKPNDYTLIQENGKVKVKVIIAHISGSAHKSDPDKINIYSTDLYLLLKVK</sequence>
<keyword evidence="1" id="KW-1133">Transmembrane helix</keyword>
<reference evidence="2 3" key="1">
    <citation type="journal article" date="2009" name="PLoS ONE">
        <title>Genome analysis of the anaerobic thermohalophilic bacterium Halothermothrix orenii.</title>
        <authorList>
            <person name="Mavromatis K."/>
            <person name="Ivanova N."/>
            <person name="Anderson I."/>
            <person name="Lykidis A."/>
            <person name="Hooper S.D."/>
            <person name="Sun H."/>
            <person name="Kunin V."/>
            <person name="Lapidus A."/>
            <person name="Hugenholtz P."/>
            <person name="Patel B."/>
            <person name="Kyrpides N.C."/>
        </authorList>
    </citation>
    <scope>NUCLEOTIDE SEQUENCE [LARGE SCALE GENOMIC DNA]</scope>
    <source>
        <strain evidence="3">H 168 / OCM 544 / DSM 9562</strain>
    </source>
</reference>
<dbReference type="KEGG" id="hor:Hore_04780"/>
<evidence type="ECO:0000256" key="1">
    <source>
        <dbReference type="SAM" id="Phobius"/>
    </source>
</evidence>
<keyword evidence="1" id="KW-0472">Membrane</keyword>
<dbReference type="HOGENOM" id="CLU_030795_1_0_9"/>
<accession>B8D209</accession>
<dbReference type="AlphaFoldDB" id="B8D209"/>
<feature type="transmembrane region" description="Helical" evidence="1">
    <location>
        <begin position="146"/>
        <end position="171"/>
    </location>
</feature>
<keyword evidence="3" id="KW-1185">Reference proteome</keyword>